<dbReference type="EMBL" id="JAPZVP010000022">
    <property type="protein sequence ID" value="MDA1362378.1"/>
    <property type="molecule type" value="Genomic_DNA"/>
</dbReference>
<evidence type="ECO:0000256" key="1">
    <source>
        <dbReference type="SAM" id="Phobius"/>
    </source>
</evidence>
<proteinExistence type="predicted"/>
<sequence>MIAVISMQVIGFIWWRGAFAELAACALLLAALALVLVWLRLQRRLGRAGAVRRLHESELQSAEVAALRLLRRRAITVRSMLLLGVCAVFALVVGTLGDDPAWRALIDGDPGISPVAITSIDNVEKHNGRGGPSYNFDFTGSIPTSTSFHLVHDRSSSDVDPREADYWDGLVWAVYDPDDVSRGVVIADSYSEAVQAATFPLSPVVGFGGYVLILLSAAAFSKPPSKRIAAVSQDGRLAYYRGDVHRLRRKDMRFLAILGLIAAIIYLGCALRSAPTFEFTGEAFHASSGWVIVYGLAMQVVALIIANFLAGIAIGDARFPSR</sequence>
<keyword evidence="1" id="KW-0472">Membrane</keyword>
<dbReference type="Proteomes" id="UP001146067">
    <property type="component" value="Unassembled WGS sequence"/>
</dbReference>
<protein>
    <submittedName>
        <fullName evidence="2">Uncharacterized protein</fullName>
    </submittedName>
</protein>
<evidence type="ECO:0000313" key="2">
    <source>
        <dbReference type="EMBL" id="MDA1362378.1"/>
    </source>
</evidence>
<feature type="transmembrane region" description="Helical" evidence="1">
    <location>
        <begin position="199"/>
        <end position="220"/>
    </location>
</feature>
<gene>
    <name evidence="2" type="ORF">O1R50_22325</name>
</gene>
<accession>A0A9X3PF78</accession>
<name>A0A9X3PF78_9ACTN</name>
<keyword evidence="1" id="KW-0812">Transmembrane</keyword>
<keyword evidence="3" id="KW-1185">Reference proteome</keyword>
<feature type="transmembrane region" description="Helical" evidence="1">
    <location>
        <begin position="12"/>
        <end position="39"/>
    </location>
</feature>
<organism evidence="2 3">
    <name type="scientific">Glycomyces luteolus</name>
    <dbReference type="NCBI Taxonomy" id="2670330"/>
    <lineage>
        <taxon>Bacteria</taxon>
        <taxon>Bacillati</taxon>
        <taxon>Actinomycetota</taxon>
        <taxon>Actinomycetes</taxon>
        <taxon>Glycomycetales</taxon>
        <taxon>Glycomycetaceae</taxon>
        <taxon>Glycomyces</taxon>
    </lineage>
</organism>
<reference evidence="2" key="1">
    <citation type="submission" date="2022-12" db="EMBL/GenBank/DDBJ databases">
        <title>Gycomyces niveus sp.nov.,a novel actinomycete isolated from soil in Shouguan.</title>
        <authorList>
            <person name="Yang X."/>
        </authorList>
    </citation>
    <scope>NUCLEOTIDE SEQUENCE</scope>
    <source>
        <strain evidence="2">NEAU-A15</strain>
    </source>
</reference>
<keyword evidence="1" id="KW-1133">Transmembrane helix</keyword>
<comment type="caution">
    <text evidence="2">The sequence shown here is derived from an EMBL/GenBank/DDBJ whole genome shotgun (WGS) entry which is preliminary data.</text>
</comment>
<feature type="transmembrane region" description="Helical" evidence="1">
    <location>
        <begin position="254"/>
        <end position="273"/>
    </location>
</feature>
<dbReference type="RefSeq" id="WP_270112449.1">
    <property type="nucleotide sequence ID" value="NZ_JAPZVP010000022.1"/>
</dbReference>
<evidence type="ECO:0000313" key="3">
    <source>
        <dbReference type="Proteomes" id="UP001146067"/>
    </source>
</evidence>
<dbReference type="AlphaFoldDB" id="A0A9X3PF78"/>
<feature type="transmembrane region" description="Helical" evidence="1">
    <location>
        <begin position="75"/>
        <end position="96"/>
    </location>
</feature>
<feature type="transmembrane region" description="Helical" evidence="1">
    <location>
        <begin position="293"/>
        <end position="314"/>
    </location>
</feature>